<dbReference type="GO" id="GO:0004252">
    <property type="term" value="F:serine-type endopeptidase activity"/>
    <property type="evidence" value="ECO:0007669"/>
    <property type="project" value="InterPro"/>
</dbReference>
<evidence type="ECO:0000313" key="3">
    <source>
        <dbReference type="Proteomes" id="UP000324832"/>
    </source>
</evidence>
<gene>
    <name evidence="2" type="ORF">LSINAPIS_LOCUS2424</name>
</gene>
<proteinExistence type="predicted"/>
<dbReference type="SUPFAM" id="SSF50494">
    <property type="entry name" value="Trypsin-like serine proteases"/>
    <property type="match status" value="1"/>
</dbReference>
<dbReference type="EMBL" id="FZQP02000482">
    <property type="protein sequence ID" value="VVC89250.1"/>
    <property type="molecule type" value="Genomic_DNA"/>
</dbReference>
<accession>A0A5E4PTD9</accession>
<evidence type="ECO:0000313" key="2">
    <source>
        <dbReference type="EMBL" id="VVC89250.1"/>
    </source>
</evidence>
<evidence type="ECO:0000259" key="1">
    <source>
        <dbReference type="Pfam" id="PF00089"/>
    </source>
</evidence>
<reference evidence="2 3" key="1">
    <citation type="submission" date="2017-07" db="EMBL/GenBank/DDBJ databases">
        <authorList>
            <person name="Talla V."/>
            <person name="Backstrom N."/>
        </authorList>
    </citation>
    <scope>NUCLEOTIDE SEQUENCE [LARGE SCALE GENOMIC DNA]</scope>
</reference>
<protein>
    <recommendedName>
        <fullName evidence="1">Peptidase S1 domain-containing protein</fullName>
    </recommendedName>
</protein>
<feature type="non-terminal residue" evidence="2">
    <location>
        <position position="50"/>
    </location>
</feature>
<keyword evidence="3" id="KW-1185">Reference proteome</keyword>
<dbReference type="InterPro" id="IPR001254">
    <property type="entry name" value="Trypsin_dom"/>
</dbReference>
<dbReference type="Pfam" id="PF00089">
    <property type="entry name" value="Trypsin"/>
    <property type="match status" value="1"/>
</dbReference>
<dbReference type="InterPro" id="IPR009003">
    <property type="entry name" value="Peptidase_S1_PA"/>
</dbReference>
<name>A0A5E4PTD9_9NEOP</name>
<dbReference type="InterPro" id="IPR043504">
    <property type="entry name" value="Peptidase_S1_PA_chymotrypsin"/>
</dbReference>
<sequence length="50" mass="5354">MLCAGGPLVHNNVVVGVYSWSEGCAGNRYTGINTRVASYNRWIESVAIAP</sequence>
<dbReference type="Gene3D" id="2.40.10.10">
    <property type="entry name" value="Trypsin-like serine proteases"/>
    <property type="match status" value="1"/>
</dbReference>
<organism evidence="2 3">
    <name type="scientific">Leptidea sinapis</name>
    <dbReference type="NCBI Taxonomy" id="189913"/>
    <lineage>
        <taxon>Eukaryota</taxon>
        <taxon>Metazoa</taxon>
        <taxon>Ecdysozoa</taxon>
        <taxon>Arthropoda</taxon>
        <taxon>Hexapoda</taxon>
        <taxon>Insecta</taxon>
        <taxon>Pterygota</taxon>
        <taxon>Neoptera</taxon>
        <taxon>Endopterygota</taxon>
        <taxon>Lepidoptera</taxon>
        <taxon>Glossata</taxon>
        <taxon>Ditrysia</taxon>
        <taxon>Papilionoidea</taxon>
        <taxon>Pieridae</taxon>
        <taxon>Dismorphiinae</taxon>
        <taxon>Leptidea</taxon>
    </lineage>
</organism>
<feature type="domain" description="Peptidase S1" evidence="1">
    <location>
        <begin position="5"/>
        <end position="43"/>
    </location>
</feature>
<dbReference type="AlphaFoldDB" id="A0A5E4PTD9"/>
<dbReference type="Proteomes" id="UP000324832">
    <property type="component" value="Unassembled WGS sequence"/>
</dbReference>
<dbReference type="GO" id="GO:0006508">
    <property type="term" value="P:proteolysis"/>
    <property type="evidence" value="ECO:0007669"/>
    <property type="project" value="InterPro"/>
</dbReference>